<evidence type="ECO:0000256" key="7">
    <source>
        <dbReference type="ARBA" id="ARBA00022989"/>
    </source>
</evidence>
<evidence type="ECO:0000313" key="11">
    <source>
        <dbReference type="EMBL" id="MCR2807711.1"/>
    </source>
</evidence>
<dbReference type="PROSITE" id="PS50885">
    <property type="entry name" value="HAMP"/>
    <property type="match status" value="1"/>
</dbReference>
<evidence type="ECO:0000256" key="3">
    <source>
        <dbReference type="ARBA" id="ARBA00022553"/>
    </source>
</evidence>
<dbReference type="CDD" id="cd06225">
    <property type="entry name" value="HAMP"/>
    <property type="match status" value="1"/>
</dbReference>
<keyword evidence="12" id="KW-1185">Reference proteome</keyword>
<dbReference type="PANTHER" id="PTHR34220">
    <property type="entry name" value="SENSOR HISTIDINE KINASE YPDA"/>
    <property type="match status" value="1"/>
</dbReference>
<keyword evidence="6 11" id="KW-0418">Kinase</keyword>
<feature type="domain" description="HAMP" evidence="10">
    <location>
        <begin position="333"/>
        <end position="385"/>
    </location>
</feature>
<keyword evidence="8 9" id="KW-0472">Membrane</keyword>
<evidence type="ECO:0000256" key="4">
    <source>
        <dbReference type="ARBA" id="ARBA00022679"/>
    </source>
</evidence>
<dbReference type="InterPro" id="IPR050640">
    <property type="entry name" value="Bact_2-comp_sensor_kinase"/>
</dbReference>
<evidence type="ECO:0000256" key="1">
    <source>
        <dbReference type="ARBA" id="ARBA00004651"/>
    </source>
</evidence>
<comment type="caution">
    <text evidence="11">The sequence shown here is derived from an EMBL/GenBank/DDBJ whole genome shotgun (WGS) entry which is preliminary data.</text>
</comment>
<dbReference type="InterPro" id="IPR036890">
    <property type="entry name" value="HATPase_C_sf"/>
</dbReference>
<dbReference type="Proteomes" id="UP001141950">
    <property type="component" value="Unassembled WGS sequence"/>
</dbReference>
<dbReference type="SUPFAM" id="SSF158472">
    <property type="entry name" value="HAMP domain-like"/>
    <property type="match status" value="1"/>
</dbReference>
<evidence type="ECO:0000313" key="12">
    <source>
        <dbReference type="Proteomes" id="UP001141950"/>
    </source>
</evidence>
<dbReference type="InterPro" id="IPR003594">
    <property type="entry name" value="HATPase_dom"/>
</dbReference>
<evidence type="ECO:0000256" key="6">
    <source>
        <dbReference type="ARBA" id="ARBA00022777"/>
    </source>
</evidence>
<accession>A0A9X2SBY8</accession>
<dbReference type="PANTHER" id="PTHR34220:SF7">
    <property type="entry name" value="SENSOR HISTIDINE KINASE YPDA"/>
    <property type="match status" value="1"/>
</dbReference>
<dbReference type="Pfam" id="PF02518">
    <property type="entry name" value="HATPase_c"/>
    <property type="match status" value="1"/>
</dbReference>
<keyword evidence="2" id="KW-1003">Cell membrane</keyword>
<keyword evidence="4" id="KW-0808">Transferase</keyword>
<dbReference type="Pfam" id="PF00672">
    <property type="entry name" value="HAMP"/>
    <property type="match status" value="1"/>
</dbReference>
<dbReference type="CDD" id="cd12912">
    <property type="entry name" value="PDC2_MCP_like"/>
    <property type="match status" value="1"/>
</dbReference>
<proteinExistence type="predicted"/>
<dbReference type="AlphaFoldDB" id="A0A9X2SBY8"/>
<keyword evidence="5 9" id="KW-0812">Transmembrane</keyword>
<keyword evidence="3" id="KW-0597">Phosphoprotein</keyword>
<dbReference type="InterPro" id="IPR010559">
    <property type="entry name" value="Sig_transdc_His_kin_internal"/>
</dbReference>
<gene>
    <name evidence="11" type="ORF">NQZ67_27850</name>
</gene>
<dbReference type="Gene3D" id="6.10.340.10">
    <property type="match status" value="1"/>
</dbReference>
<dbReference type="Pfam" id="PF06580">
    <property type="entry name" value="His_kinase"/>
    <property type="match status" value="1"/>
</dbReference>
<protein>
    <submittedName>
        <fullName evidence="11">Sensor histidine kinase</fullName>
    </submittedName>
</protein>
<dbReference type="GO" id="GO:0000155">
    <property type="term" value="F:phosphorelay sensor kinase activity"/>
    <property type="evidence" value="ECO:0007669"/>
    <property type="project" value="InterPro"/>
</dbReference>
<dbReference type="Pfam" id="PF02743">
    <property type="entry name" value="dCache_1"/>
    <property type="match status" value="1"/>
</dbReference>
<evidence type="ECO:0000256" key="2">
    <source>
        <dbReference type="ARBA" id="ARBA00022475"/>
    </source>
</evidence>
<dbReference type="RefSeq" id="WP_257452430.1">
    <property type="nucleotide sequence ID" value="NZ_JANIPJ010000031.1"/>
</dbReference>
<dbReference type="GO" id="GO:0005886">
    <property type="term" value="C:plasma membrane"/>
    <property type="evidence" value="ECO:0007669"/>
    <property type="project" value="UniProtKB-SubCell"/>
</dbReference>
<dbReference type="InterPro" id="IPR003660">
    <property type="entry name" value="HAMP_dom"/>
</dbReference>
<keyword evidence="7 9" id="KW-1133">Transmembrane helix</keyword>
<dbReference type="Gene3D" id="3.30.565.10">
    <property type="entry name" value="Histidine kinase-like ATPase, C-terminal domain"/>
    <property type="match status" value="1"/>
</dbReference>
<dbReference type="EMBL" id="JANIPJ010000031">
    <property type="protein sequence ID" value="MCR2807711.1"/>
    <property type="molecule type" value="Genomic_DNA"/>
</dbReference>
<dbReference type="SUPFAM" id="SSF55874">
    <property type="entry name" value="ATPase domain of HSP90 chaperone/DNA topoisomerase II/histidine kinase"/>
    <property type="match status" value="1"/>
</dbReference>
<feature type="transmembrane region" description="Helical" evidence="9">
    <location>
        <begin position="312"/>
        <end position="336"/>
    </location>
</feature>
<dbReference type="SMART" id="SM00304">
    <property type="entry name" value="HAMP"/>
    <property type="match status" value="1"/>
</dbReference>
<evidence type="ECO:0000256" key="8">
    <source>
        <dbReference type="ARBA" id="ARBA00023136"/>
    </source>
</evidence>
<dbReference type="InterPro" id="IPR033479">
    <property type="entry name" value="dCache_1"/>
</dbReference>
<dbReference type="Gene3D" id="3.30.450.20">
    <property type="entry name" value="PAS domain"/>
    <property type="match status" value="1"/>
</dbReference>
<sequence length="610" mass="69876">MESKKRTYLNRITRFLLLRDRSLMTKLIFFSVLLVVFPMMMVGVISYRESSRTLENEAKRSSWQIIEQVKIYVEDYLRDFEIDALKIVNHPDTVAFLKLKTYEEVMDANIVPNVRDVLKNSAYSQSDVLNITLILDGVQTINSAVQSGVSTVQGIEDEHWYDSIPVMGRPKVYSRVIHANGREEPVISVVKRIANPQTLEPFGMLVIDLNYKRLHDVARKIKLGENGEGYLSILDEQGYMVYHPNISLIGTKADDRMFQFVNGKESGSFVAAVDGADALVTFSRSDTLQWQVMTTIPYDALMKSNRVYIGRMIFGTTSFFIVIALLLSAAFAASLVKPIRQLYRHMRRVESGDFTWKVPVDSADEIGMLSSGFNKMGDRLSQLVDEVYLSKLKETELALRQRETELKMLQAQINPHFLYNSLDTIRGMALEHDIEDIGAMAASLARLLRYNVKDSGSKVTVQQEVEIAQIYLRIQQFRFEERLEYDIDLPEWALSQRMTKFTLQPIVENCIVHGMERTASTTTIRLTARRLSEDRFEVIVFDNGPGMSPESLERLRCRLDCFEAPSDTHIGSMNVQRRIRHVFGDRYGLQVDSVEGEWTEVRVVLPYESC</sequence>
<reference evidence="11" key="1">
    <citation type="submission" date="2022-08" db="EMBL/GenBank/DDBJ databases">
        <title>The genomic sequence of strain Paenibacillus sp. SCIV0701.</title>
        <authorList>
            <person name="Zhao H."/>
        </authorList>
    </citation>
    <scope>NUCLEOTIDE SEQUENCE</scope>
    <source>
        <strain evidence="11">SCIV0701</strain>
    </source>
</reference>
<feature type="transmembrane region" description="Helical" evidence="9">
    <location>
        <begin position="27"/>
        <end position="47"/>
    </location>
</feature>
<organism evidence="11 12">
    <name type="scientific">Paenibacillus soyae</name>
    <dbReference type="NCBI Taxonomy" id="2969249"/>
    <lineage>
        <taxon>Bacteria</taxon>
        <taxon>Bacillati</taxon>
        <taxon>Bacillota</taxon>
        <taxon>Bacilli</taxon>
        <taxon>Bacillales</taxon>
        <taxon>Paenibacillaceae</taxon>
        <taxon>Paenibacillus</taxon>
    </lineage>
</organism>
<evidence type="ECO:0000256" key="5">
    <source>
        <dbReference type="ARBA" id="ARBA00022692"/>
    </source>
</evidence>
<comment type="subcellular location">
    <subcellularLocation>
        <location evidence="1">Cell membrane</location>
        <topology evidence="1">Multi-pass membrane protein</topology>
    </subcellularLocation>
</comment>
<evidence type="ECO:0000259" key="10">
    <source>
        <dbReference type="PROSITE" id="PS50885"/>
    </source>
</evidence>
<name>A0A9X2SBY8_9BACL</name>
<evidence type="ECO:0000256" key="9">
    <source>
        <dbReference type="SAM" id="Phobius"/>
    </source>
</evidence>